<evidence type="ECO:0000256" key="1">
    <source>
        <dbReference type="ARBA" id="ARBA00004173"/>
    </source>
</evidence>
<feature type="region of interest" description="Disordered" evidence="7">
    <location>
        <begin position="242"/>
        <end position="272"/>
    </location>
</feature>
<keyword evidence="6" id="KW-0472">Membrane</keyword>
<evidence type="ECO:0000313" key="8">
    <source>
        <dbReference type="EMBL" id="KAJ3577066.1"/>
    </source>
</evidence>
<dbReference type="GO" id="GO:0005739">
    <property type="term" value="C:mitochondrion"/>
    <property type="evidence" value="ECO:0007669"/>
    <property type="project" value="UniProtKB-SubCell"/>
</dbReference>
<dbReference type="PANTHER" id="PTHR48182">
    <property type="entry name" value="PROTEIN SERAC1"/>
    <property type="match status" value="1"/>
</dbReference>
<evidence type="ECO:0000256" key="4">
    <source>
        <dbReference type="ARBA" id="ARBA00022824"/>
    </source>
</evidence>
<dbReference type="Proteomes" id="UP001148614">
    <property type="component" value="Unassembled WGS sequence"/>
</dbReference>
<dbReference type="AlphaFoldDB" id="A0A9W8NH65"/>
<dbReference type="Gene3D" id="3.40.50.1820">
    <property type="entry name" value="alpha/beta hydrolase"/>
    <property type="match status" value="1"/>
</dbReference>
<keyword evidence="4" id="KW-0256">Endoplasmic reticulum</keyword>
<comment type="subcellular location">
    <subcellularLocation>
        <location evidence="2">Endoplasmic reticulum</location>
    </subcellularLocation>
    <subcellularLocation>
        <location evidence="3">Membrane</location>
    </subcellularLocation>
    <subcellularLocation>
        <location evidence="1">Mitochondrion</location>
    </subcellularLocation>
</comment>
<evidence type="ECO:0000256" key="6">
    <source>
        <dbReference type="ARBA" id="ARBA00023136"/>
    </source>
</evidence>
<keyword evidence="5" id="KW-0496">Mitochondrion</keyword>
<feature type="compositionally biased region" description="Basic and acidic residues" evidence="7">
    <location>
        <begin position="242"/>
        <end position="251"/>
    </location>
</feature>
<accession>A0A9W8NH65</accession>
<evidence type="ECO:0000256" key="7">
    <source>
        <dbReference type="SAM" id="MobiDB-lite"/>
    </source>
</evidence>
<evidence type="ECO:0000256" key="5">
    <source>
        <dbReference type="ARBA" id="ARBA00023128"/>
    </source>
</evidence>
<proteinExistence type="predicted"/>
<evidence type="ECO:0000256" key="2">
    <source>
        <dbReference type="ARBA" id="ARBA00004240"/>
    </source>
</evidence>
<reference evidence="8" key="1">
    <citation type="submission" date="2022-07" db="EMBL/GenBank/DDBJ databases">
        <title>Genome Sequence of Xylaria arbuscula.</title>
        <authorList>
            <person name="Buettner E."/>
        </authorList>
    </citation>
    <scope>NUCLEOTIDE SEQUENCE</scope>
    <source>
        <strain evidence="8">VT107</strain>
    </source>
</reference>
<keyword evidence="9" id="KW-1185">Reference proteome</keyword>
<dbReference type="PANTHER" id="PTHR48182:SF2">
    <property type="entry name" value="PROTEIN SERAC1"/>
    <property type="match status" value="1"/>
</dbReference>
<protein>
    <submittedName>
        <fullName evidence="8">Uncharacterized protein</fullName>
    </submittedName>
</protein>
<dbReference type="InterPro" id="IPR052374">
    <property type="entry name" value="SERAC1"/>
</dbReference>
<dbReference type="GO" id="GO:0016020">
    <property type="term" value="C:membrane"/>
    <property type="evidence" value="ECO:0007669"/>
    <property type="project" value="UniProtKB-SubCell"/>
</dbReference>
<gene>
    <name evidence="8" type="ORF">NPX13_g3497</name>
</gene>
<dbReference type="GO" id="GO:0005783">
    <property type="term" value="C:endoplasmic reticulum"/>
    <property type="evidence" value="ECO:0007669"/>
    <property type="project" value="UniProtKB-SubCell"/>
</dbReference>
<evidence type="ECO:0000256" key="3">
    <source>
        <dbReference type="ARBA" id="ARBA00004370"/>
    </source>
</evidence>
<dbReference type="GO" id="GO:0016787">
    <property type="term" value="F:hydrolase activity"/>
    <property type="evidence" value="ECO:0007669"/>
    <property type="project" value="InterPro"/>
</dbReference>
<dbReference type="InterPro" id="IPR029058">
    <property type="entry name" value="AB_hydrolase_fold"/>
</dbReference>
<comment type="caution">
    <text evidence="8">The sequence shown here is derived from an EMBL/GenBank/DDBJ whole genome shotgun (WGS) entry which is preliminary data.</text>
</comment>
<evidence type="ECO:0000313" key="9">
    <source>
        <dbReference type="Proteomes" id="UP001148614"/>
    </source>
</evidence>
<dbReference type="SUPFAM" id="SSF53474">
    <property type="entry name" value="alpha/beta-Hydrolases"/>
    <property type="match status" value="1"/>
</dbReference>
<name>A0A9W8NH65_9PEZI</name>
<organism evidence="8 9">
    <name type="scientific">Xylaria arbuscula</name>
    <dbReference type="NCBI Taxonomy" id="114810"/>
    <lineage>
        <taxon>Eukaryota</taxon>
        <taxon>Fungi</taxon>
        <taxon>Dikarya</taxon>
        <taxon>Ascomycota</taxon>
        <taxon>Pezizomycotina</taxon>
        <taxon>Sordariomycetes</taxon>
        <taxon>Xylariomycetidae</taxon>
        <taxon>Xylariales</taxon>
        <taxon>Xylariaceae</taxon>
        <taxon>Xylaria</taxon>
    </lineage>
</organism>
<sequence>MAENEFKVLVGQDKSTNVDIVFLGFGKKNFETWDTSANENHVTPWPREFLAGDIPKARISAYHYQAEEWKQYQKHAKDLCEKLDKLRQKDTLRHPIVLVAHSLAGLVVAKVLENTSICNDVQGLVFFATPFQEPNGDAPASTLTHIVDAYGHPDGDVMREAQVLKQLPDKVSKSERKVDVAAFVEVECDTALVTEEAIGQTHAKNYRVQSLMADHKDICKFKTKKSYYPIVSRVLREYAKVEEQEPERGSKDGSINAHTVHGGIHKDNKGKVHYINGETGTINFH</sequence>
<dbReference type="EMBL" id="JANPWZ010000439">
    <property type="protein sequence ID" value="KAJ3577066.1"/>
    <property type="molecule type" value="Genomic_DNA"/>
</dbReference>